<accession>A0ABS7TT05</accession>
<feature type="region of interest" description="Disordered" evidence="1">
    <location>
        <begin position="13"/>
        <end position="41"/>
    </location>
</feature>
<gene>
    <name evidence="2" type="ORF">K7C98_18265</name>
</gene>
<organism evidence="2 3">
    <name type="scientific">Nannocystis pusilla</name>
    <dbReference type="NCBI Taxonomy" id="889268"/>
    <lineage>
        <taxon>Bacteria</taxon>
        <taxon>Pseudomonadati</taxon>
        <taxon>Myxococcota</taxon>
        <taxon>Polyangia</taxon>
        <taxon>Nannocystales</taxon>
        <taxon>Nannocystaceae</taxon>
        <taxon>Nannocystis</taxon>
    </lineage>
</organism>
<evidence type="ECO:0000313" key="2">
    <source>
        <dbReference type="EMBL" id="MBZ5711196.1"/>
    </source>
</evidence>
<evidence type="ECO:0000313" key="3">
    <source>
        <dbReference type="Proteomes" id="UP001139031"/>
    </source>
</evidence>
<dbReference type="EMBL" id="JAIRAU010000024">
    <property type="protein sequence ID" value="MBZ5711196.1"/>
    <property type="molecule type" value="Genomic_DNA"/>
</dbReference>
<reference evidence="2" key="1">
    <citation type="submission" date="2021-08" db="EMBL/GenBank/DDBJ databases">
        <authorList>
            <person name="Stevens D.C."/>
        </authorList>
    </citation>
    <scope>NUCLEOTIDE SEQUENCE</scope>
    <source>
        <strain evidence="2">DSM 53165</strain>
    </source>
</reference>
<sequence length="68" mass="7474">MSLRGILAGMASILELQPPEEPRPRRSARRKPPKRPMSDAGAIAREFAAIRADLADIYASYADRLPSP</sequence>
<keyword evidence="3" id="KW-1185">Reference proteome</keyword>
<name>A0ABS7TT05_9BACT</name>
<proteinExistence type="predicted"/>
<feature type="compositionally biased region" description="Basic residues" evidence="1">
    <location>
        <begin position="25"/>
        <end position="34"/>
    </location>
</feature>
<dbReference type="Proteomes" id="UP001139031">
    <property type="component" value="Unassembled WGS sequence"/>
</dbReference>
<dbReference type="RefSeq" id="WP_224192969.1">
    <property type="nucleotide sequence ID" value="NZ_JAIRAU010000024.1"/>
</dbReference>
<protein>
    <submittedName>
        <fullName evidence="2">Uncharacterized protein</fullName>
    </submittedName>
</protein>
<comment type="caution">
    <text evidence="2">The sequence shown here is derived from an EMBL/GenBank/DDBJ whole genome shotgun (WGS) entry which is preliminary data.</text>
</comment>
<evidence type="ECO:0000256" key="1">
    <source>
        <dbReference type="SAM" id="MobiDB-lite"/>
    </source>
</evidence>